<dbReference type="KEGG" id="cqu:CpipJ_CPIJ012268"/>
<dbReference type="EnsemblMetazoa" id="CPIJ008071-RA">
    <property type="protein sequence ID" value="CPIJ008071-PA"/>
    <property type="gene ID" value="CPIJ008071"/>
</dbReference>
<dbReference type="EMBL" id="DS231977">
    <property type="protein sequence ID" value="EDS30093.1"/>
    <property type="molecule type" value="Genomic_DNA"/>
</dbReference>
<dbReference type="VEuPathDB" id="VectorBase:CPIJ008071"/>
<gene>
    <name evidence="4" type="primary">6045223</name>
    <name evidence="2" type="ORF">CpipJ_CPIJ008071</name>
    <name evidence="3" type="ORF">CpipJ_CPIJ012268</name>
</gene>
<dbReference type="VEuPathDB" id="VectorBase:CPIJ012268"/>
<sequence>MPSGPHRIPAADHDLQCTGESLHLRRVRFRPNAAVRRDRLGQIFLVNVLARDCDGDLDSVTDLKRSGIMERYNGALRVARQIFERLQAEKAYTQKSAPDDLSFKLPMYVKIKFNKNVAPLRGRNAARYEELQDPVLQTKAVPGTGGQTDLIAQEDIHQGQFLPDDEHGVDNRLGAQRQHGPVHIPLVRAQLRDAAVEGRRKKIRGAVCPQGPQGDVRRLEEDLLVWCGQVFRADRQPRELDGVAPLSNGGDYPCKDGSVTGKDQMSSIRPLVVLIGQSRTHNSNKPHDGGFDPGGKRGEHRQVGHGSRNHLTVQRDEANDDGDHVSREVLAGLVNHETVFWWKR</sequence>
<evidence type="ECO:0000313" key="5">
    <source>
        <dbReference type="Proteomes" id="UP000002320"/>
    </source>
</evidence>
<evidence type="ECO:0000313" key="4">
    <source>
        <dbReference type="EnsemblMetazoa" id="CPIJ008071-PA"/>
    </source>
</evidence>
<dbReference type="EnsemblMetazoa" id="CPIJ012268-RA">
    <property type="protein sequence ID" value="CPIJ012268-PA"/>
    <property type="gene ID" value="CPIJ012268"/>
</dbReference>
<evidence type="ECO:0000256" key="1">
    <source>
        <dbReference type="SAM" id="MobiDB-lite"/>
    </source>
</evidence>
<accession>B0WKW1</accession>
<proteinExistence type="predicted"/>
<feature type="compositionally biased region" description="Basic and acidic residues" evidence="1">
    <location>
        <begin position="285"/>
        <end position="302"/>
    </location>
</feature>
<organism>
    <name type="scientific">Culex quinquefasciatus</name>
    <name type="common">Southern house mosquito</name>
    <name type="synonym">Culex pungens</name>
    <dbReference type="NCBI Taxonomy" id="7176"/>
    <lineage>
        <taxon>Eukaryota</taxon>
        <taxon>Metazoa</taxon>
        <taxon>Ecdysozoa</taxon>
        <taxon>Arthropoda</taxon>
        <taxon>Hexapoda</taxon>
        <taxon>Insecta</taxon>
        <taxon>Pterygota</taxon>
        <taxon>Neoptera</taxon>
        <taxon>Endopterygota</taxon>
        <taxon>Diptera</taxon>
        <taxon>Nematocera</taxon>
        <taxon>Culicoidea</taxon>
        <taxon>Culicidae</taxon>
        <taxon>Culicinae</taxon>
        <taxon>Culicini</taxon>
        <taxon>Culex</taxon>
        <taxon>Culex</taxon>
    </lineage>
</organism>
<keyword evidence="5" id="KW-1185">Reference proteome</keyword>
<dbReference type="Proteomes" id="UP000002320">
    <property type="component" value="Unassembled WGS sequence"/>
</dbReference>
<dbReference type="KEGG" id="cqu:CpipJ_CPIJ008071"/>
<protein>
    <submittedName>
        <fullName evidence="2 4">Set domain protein</fullName>
    </submittedName>
</protein>
<evidence type="ECO:0000313" key="3">
    <source>
        <dbReference type="EMBL" id="EDS37254.1"/>
    </source>
</evidence>
<name>B0WKW1_CULQU</name>
<dbReference type="AlphaFoldDB" id="B0WKW1"/>
<reference evidence="2" key="1">
    <citation type="submission" date="2007-03" db="EMBL/GenBank/DDBJ databases">
        <title>Annotation of Culex pipiens quinquefasciatus.</title>
        <authorList>
            <consortium name="The Broad Institute Genome Sequencing Platform"/>
            <person name="Atkinson P.W."/>
            <person name="Hemingway J."/>
            <person name="Christensen B.M."/>
            <person name="Higgs S."/>
            <person name="Kodira C."/>
            <person name="Hannick L."/>
            <person name="Megy K."/>
            <person name="O'Leary S."/>
            <person name="Pearson M."/>
            <person name="Haas B.J."/>
            <person name="Mauceli E."/>
            <person name="Wortman J.R."/>
            <person name="Lee N.H."/>
            <person name="Guigo R."/>
            <person name="Stanke M."/>
            <person name="Alvarado L."/>
            <person name="Amedeo P."/>
            <person name="Antoine C.H."/>
            <person name="Arensburger P."/>
            <person name="Bidwell S.L."/>
            <person name="Crawford M."/>
            <person name="Camaro F."/>
            <person name="Devon K."/>
            <person name="Engels R."/>
            <person name="Hammond M."/>
            <person name="Howarth C."/>
            <person name="Koehrsen M."/>
            <person name="Lawson D."/>
            <person name="Montgomery P."/>
            <person name="Nene V."/>
            <person name="Nusbaum C."/>
            <person name="Puiu D."/>
            <person name="Romero-Severson J."/>
            <person name="Severson D.W."/>
            <person name="Shumway M."/>
            <person name="Sisk P."/>
            <person name="Stolte C."/>
            <person name="Zeng Q."/>
            <person name="Eisenstadt E."/>
            <person name="Fraser-Liggett C."/>
            <person name="Strausberg R."/>
            <person name="Galagan J."/>
            <person name="Birren B."/>
            <person name="Collins F.H."/>
        </authorList>
    </citation>
    <scope>NUCLEOTIDE SEQUENCE [LARGE SCALE GENOMIC DNA]</scope>
    <source>
        <strain evidence="2">JHB</strain>
    </source>
</reference>
<dbReference type="InParanoid" id="B0WKW1"/>
<reference evidence="4" key="2">
    <citation type="submission" date="2021-02" db="UniProtKB">
        <authorList>
            <consortium name="EnsemblMetazoa"/>
        </authorList>
    </citation>
    <scope>IDENTIFICATION</scope>
    <source>
        <strain evidence="4">JHB</strain>
    </source>
</reference>
<feature type="region of interest" description="Disordered" evidence="1">
    <location>
        <begin position="279"/>
        <end position="308"/>
    </location>
</feature>
<evidence type="ECO:0000313" key="2">
    <source>
        <dbReference type="EMBL" id="EDS30093.1"/>
    </source>
</evidence>
<dbReference type="HOGENOM" id="CLU_807123_0_0_1"/>
<dbReference type="EMBL" id="DS232201">
    <property type="protein sequence ID" value="EDS37254.1"/>
    <property type="molecule type" value="Genomic_DNA"/>
</dbReference>